<sequence length="109" mass="11752">TRQGRLPVVFPPEIDERLSSWLARMATFYAMTVPEFLGELGLSQRDVFDLEWRLPAGGGGFNRSPDWGFGGCVAGDDISGNHTERADHDCAEDPASLPILSGGCAPRGC</sequence>
<dbReference type="AlphaFoldDB" id="A0A0F8YQC2"/>
<feature type="non-terminal residue" evidence="1">
    <location>
        <position position="1"/>
    </location>
</feature>
<comment type="caution">
    <text evidence="1">The sequence shown here is derived from an EMBL/GenBank/DDBJ whole genome shotgun (WGS) entry which is preliminary data.</text>
</comment>
<dbReference type="EMBL" id="LAZR01065043">
    <property type="protein sequence ID" value="KKK56339.1"/>
    <property type="molecule type" value="Genomic_DNA"/>
</dbReference>
<accession>A0A0F8YQC2</accession>
<name>A0A0F8YQC2_9ZZZZ</name>
<proteinExistence type="predicted"/>
<evidence type="ECO:0000313" key="1">
    <source>
        <dbReference type="EMBL" id="KKK56339.1"/>
    </source>
</evidence>
<reference evidence="1" key="1">
    <citation type="journal article" date="2015" name="Nature">
        <title>Complex archaea that bridge the gap between prokaryotes and eukaryotes.</title>
        <authorList>
            <person name="Spang A."/>
            <person name="Saw J.H."/>
            <person name="Jorgensen S.L."/>
            <person name="Zaremba-Niedzwiedzka K."/>
            <person name="Martijn J."/>
            <person name="Lind A.E."/>
            <person name="van Eijk R."/>
            <person name="Schleper C."/>
            <person name="Guy L."/>
            <person name="Ettema T.J."/>
        </authorList>
    </citation>
    <scope>NUCLEOTIDE SEQUENCE</scope>
</reference>
<protein>
    <submittedName>
        <fullName evidence="1">Uncharacterized protein</fullName>
    </submittedName>
</protein>
<gene>
    <name evidence="1" type="ORF">LCGC14_3065510</name>
</gene>
<organism evidence="1">
    <name type="scientific">marine sediment metagenome</name>
    <dbReference type="NCBI Taxonomy" id="412755"/>
    <lineage>
        <taxon>unclassified sequences</taxon>
        <taxon>metagenomes</taxon>
        <taxon>ecological metagenomes</taxon>
    </lineage>
</organism>